<evidence type="ECO:0000256" key="8">
    <source>
        <dbReference type="ARBA" id="ARBA00023136"/>
    </source>
</evidence>
<dbReference type="PANTHER" id="PTHR30329:SF21">
    <property type="entry name" value="LIPOPROTEIN YIAD-RELATED"/>
    <property type="match status" value="1"/>
</dbReference>
<proteinExistence type="predicted"/>
<feature type="chain" id="PRO_5047281874" evidence="12">
    <location>
        <begin position="23"/>
        <end position="376"/>
    </location>
</feature>
<dbReference type="CDD" id="cd07185">
    <property type="entry name" value="OmpA_C-like"/>
    <property type="match status" value="1"/>
</dbReference>
<evidence type="ECO:0000256" key="7">
    <source>
        <dbReference type="ARBA" id="ARBA00023114"/>
    </source>
</evidence>
<keyword evidence="3" id="KW-1134">Transmembrane beta strand</keyword>
<feature type="region of interest" description="Disordered" evidence="11">
    <location>
        <begin position="179"/>
        <end position="237"/>
    </location>
</feature>
<dbReference type="InterPro" id="IPR027385">
    <property type="entry name" value="Beta-barrel_OMP"/>
</dbReference>
<dbReference type="InterPro" id="IPR006664">
    <property type="entry name" value="OMP_bac"/>
</dbReference>
<evidence type="ECO:0000313" key="15">
    <source>
        <dbReference type="Proteomes" id="UP000601597"/>
    </source>
</evidence>
<gene>
    <name evidence="14" type="primary">oprF</name>
    <name evidence="14" type="ORF">GCM10007071_18600</name>
</gene>
<dbReference type="InterPro" id="IPR028974">
    <property type="entry name" value="TSP_type-3_rpt"/>
</dbReference>
<evidence type="ECO:0000313" key="14">
    <source>
        <dbReference type="EMBL" id="GGY71883.1"/>
    </source>
</evidence>
<evidence type="ECO:0000256" key="5">
    <source>
        <dbReference type="ARBA" id="ARBA00022729"/>
    </source>
</evidence>
<evidence type="ECO:0000256" key="4">
    <source>
        <dbReference type="ARBA" id="ARBA00022692"/>
    </source>
</evidence>
<dbReference type="InterPro" id="IPR006315">
    <property type="entry name" value="OM_autotransptr_brl_dom"/>
</dbReference>
<evidence type="ECO:0000256" key="6">
    <source>
        <dbReference type="ARBA" id="ARBA00023065"/>
    </source>
</evidence>
<evidence type="ECO:0000256" key="12">
    <source>
        <dbReference type="SAM" id="SignalP"/>
    </source>
</evidence>
<feature type="region of interest" description="Disordered" evidence="11">
    <location>
        <begin position="343"/>
        <end position="364"/>
    </location>
</feature>
<dbReference type="Pfam" id="PF02412">
    <property type="entry name" value="TSP_3"/>
    <property type="match status" value="2"/>
</dbReference>
<dbReference type="PRINTS" id="PR01021">
    <property type="entry name" value="OMPADOMAIN"/>
</dbReference>
<dbReference type="PROSITE" id="PS51123">
    <property type="entry name" value="OMPA_2"/>
    <property type="match status" value="1"/>
</dbReference>
<keyword evidence="2" id="KW-0813">Transport</keyword>
<feature type="compositionally biased region" description="Pro residues" evidence="11">
    <location>
        <begin position="186"/>
        <end position="196"/>
    </location>
</feature>
<evidence type="ECO:0000256" key="1">
    <source>
        <dbReference type="ARBA" id="ARBA00004571"/>
    </source>
</evidence>
<dbReference type="Gene3D" id="2.40.160.20">
    <property type="match status" value="1"/>
</dbReference>
<comment type="subcellular location">
    <subcellularLocation>
        <location evidence="1">Cell outer membrane</location>
        <topology evidence="1">Multi-pass membrane protein</topology>
    </subcellularLocation>
</comment>
<dbReference type="SUPFAM" id="SSF56925">
    <property type="entry name" value="OMPA-like"/>
    <property type="match status" value="1"/>
</dbReference>
<dbReference type="Gene3D" id="3.30.1330.60">
    <property type="entry name" value="OmpA-like domain"/>
    <property type="match status" value="1"/>
</dbReference>
<keyword evidence="9" id="KW-0998">Cell outer membrane</keyword>
<dbReference type="SUPFAM" id="SSF103647">
    <property type="entry name" value="TSP type-3 repeat"/>
    <property type="match status" value="1"/>
</dbReference>
<dbReference type="Proteomes" id="UP000601597">
    <property type="component" value="Unassembled WGS sequence"/>
</dbReference>
<sequence length="376" mass="40805">MNTLRPLSAAILAAAVSTPVLAQDDIETVYINPFIGYQYFDHKRDLDEEATYGFGLEYRFLPQWAVEAVYSKANPDIKDSNGDVDFEEVRVDGLYYFGNQSETVNPYLAAGVGHAKFDGGTMTTPGTEHEETRVNLGGGVRFNMTDLLSLRADLRALHGLDESTFDAQASLGLSLAFSRNTSEPEPAAPEPAPAPEPEPDSDNDGVPNNRDQCPGTVSGATVDRNGCELDSDGDGVVNRLDDCPGTRAGAEVGERGCELVTLETITLYITFPLNSAEIGSQYDDDILKIANALKKNDEVTTEIAGHTDSTGAAAYNQQLSQRRAEAVAERLVEIYDIDSDRVTPVGYGESDPVATNETDEGRAQNRRVEARIQVRR</sequence>
<keyword evidence="5 12" id="KW-0732">Signal</keyword>
<comment type="caution">
    <text evidence="14">The sequence shown here is derived from an EMBL/GenBank/DDBJ whole genome shotgun (WGS) entry which is preliminary data.</text>
</comment>
<dbReference type="Pfam" id="PF13505">
    <property type="entry name" value="OMP_b-brl"/>
    <property type="match status" value="1"/>
</dbReference>
<keyword evidence="7" id="KW-0626">Porin</keyword>
<feature type="signal peptide" evidence="12">
    <location>
        <begin position="1"/>
        <end position="22"/>
    </location>
</feature>
<keyword evidence="6" id="KW-0406">Ion transport</keyword>
<dbReference type="InterPro" id="IPR003367">
    <property type="entry name" value="Thrombospondin_3-like_rpt"/>
</dbReference>
<protein>
    <submittedName>
        <fullName evidence="14">Porin</fullName>
    </submittedName>
</protein>
<organism evidence="14 15">
    <name type="scientific">Marinobacter zhanjiangensis</name>
    <dbReference type="NCBI Taxonomy" id="578215"/>
    <lineage>
        <taxon>Bacteria</taxon>
        <taxon>Pseudomonadati</taxon>
        <taxon>Pseudomonadota</taxon>
        <taxon>Gammaproteobacteria</taxon>
        <taxon>Pseudomonadales</taxon>
        <taxon>Marinobacteraceae</taxon>
        <taxon>Marinobacter</taxon>
    </lineage>
</organism>
<keyword evidence="4" id="KW-0812">Transmembrane</keyword>
<dbReference type="Pfam" id="PF00691">
    <property type="entry name" value="OmpA"/>
    <property type="match status" value="1"/>
</dbReference>
<evidence type="ECO:0000256" key="9">
    <source>
        <dbReference type="ARBA" id="ARBA00023237"/>
    </source>
</evidence>
<dbReference type="InterPro" id="IPR006665">
    <property type="entry name" value="OmpA-like"/>
</dbReference>
<dbReference type="NCBIfam" id="TIGR01414">
    <property type="entry name" value="autotrans_barl"/>
    <property type="match status" value="1"/>
</dbReference>
<dbReference type="SUPFAM" id="SSF103088">
    <property type="entry name" value="OmpA-like"/>
    <property type="match status" value="1"/>
</dbReference>
<evidence type="ECO:0000256" key="3">
    <source>
        <dbReference type="ARBA" id="ARBA00022452"/>
    </source>
</evidence>
<keyword evidence="8 10" id="KW-0472">Membrane</keyword>
<reference evidence="15" key="1">
    <citation type="journal article" date="2019" name="Int. J. Syst. Evol. Microbiol.">
        <title>The Global Catalogue of Microorganisms (GCM) 10K type strain sequencing project: providing services to taxonomists for standard genome sequencing and annotation.</title>
        <authorList>
            <consortium name="The Broad Institute Genomics Platform"/>
            <consortium name="The Broad Institute Genome Sequencing Center for Infectious Disease"/>
            <person name="Wu L."/>
            <person name="Ma J."/>
        </authorList>
    </citation>
    <scope>NUCLEOTIDE SEQUENCE [LARGE SCALE GENOMIC DNA]</scope>
    <source>
        <strain evidence="15">KCTC 22280</strain>
    </source>
</reference>
<dbReference type="InterPro" id="IPR011250">
    <property type="entry name" value="OMP/PagP_B-barrel"/>
</dbReference>
<dbReference type="RefSeq" id="WP_189575715.1">
    <property type="nucleotide sequence ID" value="NZ_BMXV01000004.1"/>
</dbReference>
<evidence type="ECO:0000256" key="11">
    <source>
        <dbReference type="SAM" id="MobiDB-lite"/>
    </source>
</evidence>
<name>A0ABQ3AZ19_9GAMM</name>
<dbReference type="InterPro" id="IPR036737">
    <property type="entry name" value="OmpA-like_sf"/>
</dbReference>
<evidence type="ECO:0000256" key="10">
    <source>
        <dbReference type="PROSITE-ProRule" id="PRU00473"/>
    </source>
</evidence>
<evidence type="ECO:0000259" key="13">
    <source>
        <dbReference type="PROSITE" id="PS51123"/>
    </source>
</evidence>
<keyword evidence="15" id="KW-1185">Reference proteome</keyword>
<dbReference type="InterPro" id="IPR050330">
    <property type="entry name" value="Bact_OuterMem_StrucFunc"/>
</dbReference>
<accession>A0ABQ3AZ19</accession>
<dbReference type="PANTHER" id="PTHR30329">
    <property type="entry name" value="STATOR ELEMENT OF FLAGELLAR MOTOR COMPLEX"/>
    <property type="match status" value="1"/>
</dbReference>
<evidence type="ECO:0000256" key="2">
    <source>
        <dbReference type="ARBA" id="ARBA00022448"/>
    </source>
</evidence>
<feature type="domain" description="OmpA-like" evidence="13">
    <location>
        <begin position="258"/>
        <end position="376"/>
    </location>
</feature>
<dbReference type="EMBL" id="BMXV01000004">
    <property type="protein sequence ID" value="GGY71883.1"/>
    <property type="molecule type" value="Genomic_DNA"/>
</dbReference>